<dbReference type="GO" id="GO:0005737">
    <property type="term" value="C:cytoplasm"/>
    <property type="evidence" value="ECO:0007669"/>
    <property type="project" value="TreeGrafter"/>
</dbReference>
<feature type="binding site" evidence="3">
    <location>
        <position position="77"/>
    </location>
    <ligand>
        <name>ATP</name>
        <dbReference type="ChEBI" id="CHEBI:30616"/>
    </ligand>
</feature>
<organism evidence="6 7">
    <name type="scientific">Streblomastix strix</name>
    <dbReference type="NCBI Taxonomy" id="222440"/>
    <lineage>
        <taxon>Eukaryota</taxon>
        <taxon>Metamonada</taxon>
        <taxon>Preaxostyla</taxon>
        <taxon>Oxymonadida</taxon>
        <taxon>Streblomastigidae</taxon>
        <taxon>Streblomastix</taxon>
    </lineage>
</organism>
<evidence type="ECO:0000259" key="5">
    <source>
        <dbReference type="PROSITE" id="PS50011"/>
    </source>
</evidence>
<evidence type="ECO:0000313" key="7">
    <source>
        <dbReference type="Proteomes" id="UP000324800"/>
    </source>
</evidence>
<feature type="compositionally biased region" description="Basic and acidic residues" evidence="4">
    <location>
        <begin position="456"/>
        <end position="481"/>
    </location>
</feature>
<dbReference type="PANTHER" id="PTHR24346:SF77">
    <property type="entry name" value="SERINE THREONINE PROTEIN KINASE"/>
    <property type="match status" value="1"/>
</dbReference>
<evidence type="ECO:0000256" key="3">
    <source>
        <dbReference type="PROSITE-ProRule" id="PRU10141"/>
    </source>
</evidence>
<sequence length="676" mass="79377">MDVPHVPSLQDLQKSSFFKSVIFTNQLIKQRDDESGIRTINQYVVHQKIGEGAFAKVKLVHVINEPNKVYAMKVVKKEQKKKPRKSILGSLKAQSQIQDEDINREVAVMKKMKHPNIVRLREVIDDSQMRKLYMILELVKGGPCFVIDQEPLNEEQARSDFIDTIIGISFMHKNHIIHHDIKPANLLRDENGNIKISDFGMSSYYEDMTVKIREVRGTPAFISPEIVDIDTYPDGYTPSLADVYALGATLFMLVYGHPPYHQQNKYELYQQAINDALPFDTDENKEITNRISPELRNILEGTLEKDPSKRLTIEQLRSHAWVTYNGTVPLPDEMEKVEVTNQELDMALTPLLPFHVIIALKVTMKNKLIVVRRKLAEQKKQKEQNDNKDSAKDDQNKEQRKENIIEKDKQQLKQKDQYKQVLFDQYKKQQKEQEIKTKKSAKKQNQRGLSKVQVKINEKEQEKVQQKEQEKEQDKEQEKEQPNQQVKNLKKRKSDMKIAQFEQQELVQQEKEKQKVSLTRIYSMRDKPQQQQQQQQMNIIRHYNVKERPIQRAKSESRLRIGKQDSVMSTRRTSTIKKEKKTIKENQKEDKVKVKEQGQQYDQEQEQQDSLELEQEQEQKPAPRDYAKEWKKILNLKGKKKKKKKQEGLSIMQNEKVDDKDKDTASVKKQQKSKGK</sequence>
<dbReference type="EMBL" id="SNRW01001276">
    <property type="protein sequence ID" value="KAA6397043.1"/>
    <property type="molecule type" value="Genomic_DNA"/>
</dbReference>
<keyword evidence="1 3" id="KW-0547">Nucleotide-binding</keyword>
<keyword evidence="6" id="KW-0418">Kinase</keyword>
<keyword evidence="2 3" id="KW-0067">ATP-binding</keyword>
<dbReference type="Gene3D" id="1.10.510.10">
    <property type="entry name" value="Transferase(Phosphotransferase) domain 1"/>
    <property type="match status" value="1"/>
</dbReference>
<evidence type="ECO:0000256" key="1">
    <source>
        <dbReference type="ARBA" id="ARBA00022741"/>
    </source>
</evidence>
<feature type="region of interest" description="Disordered" evidence="4">
    <location>
        <begin position="434"/>
        <end position="496"/>
    </location>
</feature>
<feature type="compositionally biased region" description="Basic and acidic residues" evidence="4">
    <location>
        <begin position="617"/>
        <end position="632"/>
    </location>
</feature>
<dbReference type="InterPro" id="IPR011009">
    <property type="entry name" value="Kinase-like_dom_sf"/>
</dbReference>
<dbReference type="Proteomes" id="UP000324800">
    <property type="component" value="Unassembled WGS sequence"/>
</dbReference>
<dbReference type="FunFam" id="1.10.510.10:FF:000571">
    <property type="entry name" value="Maternal embryonic leucine zipper kinase"/>
    <property type="match status" value="1"/>
</dbReference>
<evidence type="ECO:0000256" key="4">
    <source>
        <dbReference type="SAM" id="MobiDB-lite"/>
    </source>
</evidence>
<gene>
    <name evidence="6" type="ORF">EZS28_007428</name>
</gene>
<dbReference type="OrthoDB" id="68483at2759"/>
<accession>A0A5J4WQL3</accession>
<feature type="compositionally biased region" description="Basic and acidic residues" evidence="4">
    <location>
        <begin position="544"/>
        <end position="563"/>
    </location>
</feature>
<dbReference type="PANTHER" id="PTHR24346">
    <property type="entry name" value="MAP/MICROTUBULE AFFINITY-REGULATING KINASE"/>
    <property type="match status" value="1"/>
</dbReference>
<dbReference type="InterPro" id="IPR000719">
    <property type="entry name" value="Prot_kinase_dom"/>
</dbReference>
<dbReference type="GO" id="GO:0035556">
    <property type="term" value="P:intracellular signal transduction"/>
    <property type="evidence" value="ECO:0007669"/>
    <property type="project" value="TreeGrafter"/>
</dbReference>
<dbReference type="CDD" id="cd14008">
    <property type="entry name" value="STKc_LKB1_CaMKK"/>
    <property type="match status" value="1"/>
</dbReference>
<feature type="region of interest" description="Disordered" evidence="4">
    <location>
        <begin position="520"/>
        <end position="676"/>
    </location>
</feature>
<feature type="compositionally biased region" description="Acidic residues" evidence="4">
    <location>
        <begin position="603"/>
        <end position="616"/>
    </location>
</feature>
<evidence type="ECO:0000313" key="6">
    <source>
        <dbReference type="EMBL" id="KAA6397043.1"/>
    </source>
</evidence>
<feature type="region of interest" description="Disordered" evidence="4">
    <location>
        <begin position="377"/>
        <end position="412"/>
    </location>
</feature>
<proteinExistence type="predicted"/>
<reference evidence="6 7" key="1">
    <citation type="submission" date="2019-03" db="EMBL/GenBank/DDBJ databases">
        <title>Single cell metagenomics reveals metabolic interactions within the superorganism composed of flagellate Streblomastix strix and complex community of Bacteroidetes bacteria on its surface.</title>
        <authorList>
            <person name="Treitli S.C."/>
            <person name="Kolisko M."/>
            <person name="Husnik F."/>
            <person name="Keeling P."/>
            <person name="Hampl V."/>
        </authorList>
    </citation>
    <scope>NUCLEOTIDE SEQUENCE [LARGE SCALE GENOMIC DNA]</scope>
    <source>
        <strain evidence="6">ST1C</strain>
    </source>
</reference>
<feature type="compositionally biased region" description="Basic and acidic residues" evidence="4">
    <location>
        <begin position="655"/>
        <end position="666"/>
    </location>
</feature>
<name>A0A5J4WQL3_9EUKA</name>
<evidence type="ECO:0000256" key="2">
    <source>
        <dbReference type="ARBA" id="ARBA00022840"/>
    </source>
</evidence>
<feature type="domain" description="Protein kinase" evidence="5">
    <location>
        <begin position="43"/>
        <end position="322"/>
    </location>
</feature>
<keyword evidence="6" id="KW-0808">Transferase</keyword>
<dbReference type="SMART" id="SM00220">
    <property type="entry name" value="S_TKc"/>
    <property type="match status" value="1"/>
</dbReference>
<dbReference type="GO" id="GO:0005524">
    <property type="term" value="F:ATP binding"/>
    <property type="evidence" value="ECO:0007669"/>
    <property type="project" value="UniProtKB-UniRule"/>
</dbReference>
<protein>
    <submittedName>
        <fullName evidence="6">Putative Serine/threonine-protein kinase ssp1</fullName>
    </submittedName>
</protein>
<dbReference type="GO" id="GO:0004674">
    <property type="term" value="F:protein serine/threonine kinase activity"/>
    <property type="evidence" value="ECO:0007669"/>
    <property type="project" value="TreeGrafter"/>
</dbReference>
<feature type="compositionally biased region" description="Basic and acidic residues" evidence="4">
    <location>
        <begin position="582"/>
        <end position="596"/>
    </location>
</feature>
<dbReference type="Pfam" id="PF00069">
    <property type="entry name" value="Pkinase"/>
    <property type="match status" value="1"/>
</dbReference>
<comment type="caution">
    <text evidence="6">The sequence shown here is derived from an EMBL/GenBank/DDBJ whole genome shotgun (WGS) entry which is preliminary data.</text>
</comment>
<dbReference type="PROSITE" id="PS50011">
    <property type="entry name" value="PROTEIN_KINASE_DOM"/>
    <property type="match status" value="1"/>
</dbReference>
<dbReference type="SUPFAM" id="SSF56112">
    <property type="entry name" value="Protein kinase-like (PK-like)"/>
    <property type="match status" value="1"/>
</dbReference>
<dbReference type="PROSITE" id="PS00107">
    <property type="entry name" value="PROTEIN_KINASE_ATP"/>
    <property type="match status" value="1"/>
</dbReference>
<dbReference type="AlphaFoldDB" id="A0A5J4WQL3"/>
<dbReference type="InterPro" id="IPR017441">
    <property type="entry name" value="Protein_kinase_ATP_BS"/>
</dbReference>